<keyword evidence="2" id="KW-0521">NADP</keyword>
<comment type="caution">
    <text evidence="5">The sequence shown here is derived from an EMBL/GenBank/DDBJ whole genome shotgun (WGS) entry which is preliminary data.</text>
</comment>
<evidence type="ECO:0000313" key="6">
    <source>
        <dbReference type="Proteomes" id="UP001500212"/>
    </source>
</evidence>
<dbReference type="RefSeq" id="WP_345347071.1">
    <property type="nucleotide sequence ID" value="NZ_BAABHJ010000001.1"/>
</dbReference>
<dbReference type="Proteomes" id="UP001500212">
    <property type="component" value="Unassembled WGS sequence"/>
</dbReference>
<evidence type="ECO:0000313" key="5">
    <source>
        <dbReference type="EMBL" id="GAA4601448.1"/>
    </source>
</evidence>
<gene>
    <name evidence="5" type="ORF">GCM10023195_03710</name>
</gene>
<reference evidence="6" key="1">
    <citation type="journal article" date="2019" name="Int. J. Syst. Evol. Microbiol.">
        <title>The Global Catalogue of Microorganisms (GCM) 10K type strain sequencing project: providing services to taxonomists for standard genome sequencing and annotation.</title>
        <authorList>
            <consortium name="The Broad Institute Genomics Platform"/>
            <consortium name="The Broad Institute Genome Sequencing Center for Infectious Disease"/>
            <person name="Wu L."/>
            <person name="Ma J."/>
        </authorList>
    </citation>
    <scope>NUCLEOTIDE SEQUENCE [LARGE SCALE GENOMIC DNA]</scope>
    <source>
        <strain evidence="6">JCM 17938</strain>
    </source>
</reference>
<dbReference type="SUPFAM" id="SSF51735">
    <property type="entry name" value="NAD(P)-binding Rossmann-fold domains"/>
    <property type="match status" value="1"/>
</dbReference>
<accession>A0ABP8TDA3</accession>
<dbReference type="Pfam" id="PF13561">
    <property type="entry name" value="adh_short_C2"/>
    <property type="match status" value="1"/>
</dbReference>
<dbReference type="PRINTS" id="PR00080">
    <property type="entry name" value="SDRFAMILY"/>
</dbReference>
<dbReference type="SMART" id="SM00822">
    <property type="entry name" value="PKS_KR"/>
    <property type="match status" value="1"/>
</dbReference>
<dbReference type="CDD" id="cd05233">
    <property type="entry name" value="SDR_c"/>
    <property type="match status" value="1"/>
</dbReference>
<evidence type="ECO:0000256" key="3">
    <source>
        <dbReference type="ARBA" id="ARBA00023002"/>
    </source>
</evidence>
<dbReference type="InterPro" id="IPR057326">
    <property type="entry name" value="KR_dom"/>
</dbReference>
<organism evidence="5 6">
    <name type="scientific">Actinoallomurus liliacearum</name>
    <dbReference type="NCBI Taxonomy" id="1080073"/>
    <lineage>
        <taxon>Bacteria</taxon>
        <taxon>Bacillati</taxon>
        <taxon>Actinomycetota</taxon>
        <taxon>Actinomycetes</taxon>
        <taxon>Streptosporangiales</taxon>
        <taxon>Thermomonosporaceae</taxon>
        <taxon>Actinoallomurus</taxon>
    </lineage>
</organism>
<keyword evidence="3" id="KW-0560">Oxidoreductase</keyword>
<name>A0ABP8TDA3_9ACTN</name>
<dbReference type="Gene3D" id="3.40.50.720">
    <property type="entry name" value="NAD(P)-binding Rossmann-like Domain"/>
    <property type="match status" value="1"/>
</dbReference>
<evidence type="ECO:0000256" key="1">
    <source>
        <dbReference type="ARBA" id="ARBA00006484"/>
    </source>
</evidence>
<dbReference type="PROSITE" id="PS00061">
    <property type="entry name" value="ADH_SHORT"/>
    <property type="match status" value="1"/>
</dbReference>
<dbReference type="InterPro" id="IPR002347">
    <property type="entry name" value="SDR_fam"/>
</dbReference>
<protein>
    <submittedName>
        <fullName evidence="5">SDR family oxidoreductase</fullName>
    </submittedName>
</protein>
<keyword evidence="6" id="KW-1185">Reference proteome</keyword>
<evidence type="ECO:0000256" key="2">
    <source>
        <dbReference type="ARBA" id="ARBA00022857"/>
    </source>
</evidence>
<proteinExistence type="inferred from homology"/>
<dbReference type="PANTHER" id="PTHR43618">
    <property type="entry name" value="7-ALPHA-HYDROXYSTEROID DEHYDROGENASE"/>
    <property type="match status" value="1"/>
</dbReference>
<evidence type="ECO:0000259" key="4">
    <source>
        <dbReference type="SMART" id="SM00822"/>
    </source>
</evidence>
<dbReference type="EMBL" id="BAABHJ010000001">
    <property type="protein sequence ID" value="GAA4601448.1"/>
    <property type="molecule type" value="Genomic_DNA"/>
</dbReference>
<dbReference type="InterPro" id="IPR020904">
    <property type="entry name" value="Sc_DH/Rdtase_CS"/>
</dbReference>
<feature type="domain" description="Ketoreductase" evidence="4">
    <location>
        <begin position="3"/>
        <end position="186"/>
    </location>
</feature>
<dbReference type="PANTHER" id="PTHR43618:SF8">
    <property type="entry name" value="7ALPHA-HYDROXYSTEROID DEHYDROGENASE"/>
    <property type="match status" value="1"/>
</dbReference>
<dbReference type="InterPro" id="IPR036291">
    <property type="entry name" value="NAD(P)-bd_dom_sf"/>
</dbReference>
<sequence length="246" mass="24880">MTRTAVVTGGGTGIGRAIAEALIAQNVDVTITGRRKEVLEETAATIGARAVAFDAADPVAVEEALPALPERVDVLVNNAGGNATRRLSPPADGDLAGLRELWLAQYDQNVVSAVMVTTALTPRLAANGRVVLVGSIAGVRGGGARGNGSYGAAKAAVHNLAADLGARLGPRGITVNTVSPGLVEDTEFFNGTLSEERRARSGSETFTGRVATPAEVAATVAFLASPAAGHITGQVIHVNGGAFPGR</sequence>
<dbReference type="InterPro" id="IPR052178">
    <property type="entry name" value="Sec_Metab_Biosynth_SDR"/>
</dbReference>
<dbReference type="PRINTS" id="PR00081">
    <property type="entry name" value="GDHRDH"/>
</dbReference>
<comment type="similarity">
    <text evidence="1">Belongs to the short-chain dehydrogenases/reductases (SDR) family.</text>
</comment>